<keyword evidence="5" id="KW-0677">Repeat</keyword>
<dbReference type="GO" id="GO:0004557">
    <property type="term" value="F:alpha-galactosidase activity"/>
    <property type="evidence" value="ECO:0007669"/>
    <property type="project" value="UniProtKB-EC"/>
</dbReference>
<protein>
    <submittedName>
        <fullName evidence="12">Alpha-galactosidase</fullName>
    </submittedName>
</protein>
<comment type="catalytic activity">
    <reaction evidence="1">
        <text>Hydrolysis of terminal, non-reducing alpha-D-galactose residues in alpha-D-galactosides, including galactose oligosaccharides, galactomannans and galactolipids.</text>
        <dbReference type="EC" id="3.2.1.22"/>
    </reaction>
</comment>
<evidence type="ECO:0000259" key="11">
    <source>
        <dbReference type="Pfam" id="PF23764"/>
    </source>
</evidence>
<dbReference type="InterPro" id="IPR011050">
    <property type="entry name" value="Pectin_lyase_fold/virulence"/>
</dbReference>
<organism evidence="12 13">
    <name type="scientific">Flammeovirga pacifica</name>
    <dbReference type="NCBI Taxonomy" id="915059"/>
    <lineage>
        <taxon>Bacteria</taxon>
        <taxon>Pseudomonadati</taxon>
        <taxon>Bacteroidota</taxon>
        <taxon>Cytophagia</taxon>
        <taxon>Cytophagales</taxon>
        <taxon>Flammeovirgaceae</taxon>
        <taxon>Flammeovirga</taxon>
    </lineage>
</organism>
<evidence type="ECO:0000256" key="8">
    <source>
        <dbReference type="RuleBase" id="RU361169"/>
    </source>
</evidence>
<dbReference type="OrthoDB" id="9807299at2"/>
<evidence type="ECO:0000313" key="13">
    <source>
        <dbReference type="Proteomes" id="UP000179797"/>
    </source>
</evidence>
<evidence type="ECO:0000256" key="2">
    <source>
        <dbReference type="ARBA" id="ARBA00001271"/>
    </source>
</evidence>
<dbReference type="InterPro" id="IPR000743">
    <property type="entry name" value="Glyco_hydro_28"/>
</dbReference>
<dbReference type="Proteomes" id="UP000179797">
    <property type="component" value="Unassembled WGS sequence"/>
</dbReference>
<evidence type="ECO:0000256" key="6">
    <source>
        <dbReference type="ARBA" id="ARBA00022801"/>
    </source>
</evidence>
<evidence type="ECO:0000256" key="4">
    <source>
        <dbReference type="ARBA" id="ARBA00022729"/>
    </source>
</evidence>
<comment type="catalytic activity">
    <reaction evidence="2">
        <text>Hydrolysis of terminal, non-reducing branched (1-&gt;3)-alpha-D-galactosidic residues, producing free D-galactose.</text>
        <dbReference type="EC" id="3.2.1.n1"/>
    </reaction>
</comment>
<dbReference type="InterPro" id="IPR056441">
    <property type="entry name" value="Beta-barrel_GLAA-B_II"/>
</dbReference>
<evidence type="ECO:0000313" key="12">
    <source>
        <dbReference type="EMBL" id="OHX64435.1"/>
    </source>
</evidence>
<dbReference type="Pfam" id="PF00295">
    <property type="entry name" value="Glyco_hydro_28"/>
    <property type="match status" value="1"/>
</dbReference>
<dbReference type="EMBL" id="JRYR02000002">
    <property type="protein sequence ID" value="OHX64435.1"/>
    <property type="molecule type" value="Genomic_DNA"/>
</dbReference>
<accession>A0A1S1YUE3</accession>
<dbReference type="Pfam" id="PF23763">
    <property type="entry name" value="Beta-barrel_GLAA-B_I"/>
    <property type="match status" value="1"/>
</dbReference>
<feature type="signal peptide" evidence="9">
    <location>
        <begin position="1"/>
        <end position="18"/>
    </location>
</feature>
<dbReference type="Pfam" id="PF23764">
    <property type="entry name" value="Beta-barrel_GLAA-B_II"/>
    <property type="match status" value="1"/>
</dbReference>
<name>A0A1S1YUE3_FLAPC</name>
<keyword evidence="13" id="KW-1185">Reference proteome</keyword>
<feature type="domain" description="GLAA-B beta-barrel" evidence="11">
    <location>
        <begin position="372"/>
        <end position="441"/>
    </location>
</feature>
<dbReference type="STRING" id="915059.NH26_22880"/>
<evidence type="ECO:0000256" key="7">
    <source>
        <dbReference type="ARBA" id="ARBA00023295"/>
    </source>
</evidence>
<dbReference type="RefSeq" id="WP_044220392.1">
    <property type="nucleotide sequence ID" value="NZ_JRYR02000002.1"/>
</dbReference>
<keyword evidence="4 9" id="KW-0732">Signal</keyword>
<gene>
    <name evidence="12" type="ORF">NH26_22880</name>
</gene>
<evidence type="ECO:0000256" key="1">
    <source>
        <dbReference type="ARBA" id="ARBA00001255"/>
    </source>
</evidence>
<keyword evidence="6 8" id="KW-0378">Hydrolase</keyword>
<evidence type="ECO:0000256" key="5">
    <source>
        <dbReference type="ARBA" id="ARBA00022737"/>
    </source>
</evidence>
<dbReference type="AlphaFoldDB" id="A0A1S1YUE3"/>
<feature type="chain" id="PRO_5010222275" evidence="9">
    <location>
        <begin position="19"/>
        <end position="622"/>
    </location>
</feature>
<reference evidence="12 13" key="1">
    <citation type="journal article" date="2012" name="Int. J. Syst. Evol. Microbiol.">
        <title>Flammeovirga pacifica sp. nov., isolated from deep-sea sediment.</title>
        <authorList>
            <person name="Xu H."/>
            <person name="Fu Y."/>
            <person name="Yang N."/>
            <person name="Ding Z."/>
            <person name="Lai Q."/>
            <person name="Zeng R."/>
        </authorList>
    </citation>
    <scope>NUCLEOTIDE SEQUENCE [LARGE SCALE GENOMIC DNA]</scope>
    <source>
        <strain evidence="13">DSM 24597 / LMG 26175 / WPAGA1</strain>
    </source>
</reference>
<dbReference type="InterPro" id="IPR057275">
    <property type="entry name" value="Beta-barrel_GLAA-B_I"/>
</dbReference>
<dbReference type="Gene3D" id="2.160.20.10">
    <property type="entry name" value="Single-stranded right-handed beta-helix, Pectin lyase-like"/>
    <property type="match status" value="2"/>
</dbReference>
<dbReference type="GO" id="GO:0004650">
    <property type="term" value="F:polygalacturonase activity"/>
    <property type="evidence" value="ECO:0007669"/>
    <property type="project" value="InterPro"/>
</dbReference>
<comment type="similarity">
    <text evidence="3 8">Belongs to the glycosyl hydrolase 28 family.</text>
</comment>
<evidence type="ECO:0000259" key="10">
    <source>
        <dbReference type="Pfam" id="PF23763"/>
    </source>
</evidence>
<dbReference type="InterPro" id="IPR012334">
    <property type="entry name" value="Pectin_lyas_fold"/>
</dbReference>
<evidence type="ECO:0000256" key="9">
    <source>
        <dbReference type="SAM" id="SignalP"/>
    </source>
</evidence>
<dbReference type="GO" id="GO:0005975">
    <property type="term" value="P:carbohydrate metabolic process"/>
    <property type="evidence" value="ECO:0007669"/>
    <property type="project" value="InterPro"/>
</dbReference>
<dbReference type="SUPFAM" id="SSF51126">
    <property type="entry name" value="Pectin lyase-like"/>
    <property type="match status" value="1"/>
</dbReference>
<sequence>MKKLFIFFSLLISSLVFAKSSENIKIANTSEITEDATPYVLHKILENNNAKSIVFEKGTYHFYPDKGLSKFVYLSNHKDVFVKLAFPIEGFKDFTIDGQGSTFIFHGKMIPFLVQDSENIKIKNVTVDWAMAFHSEGEVIAHNDKEHTFDVRFGDEYPYDIRNEQIYFVKEYYEHDLGQTINYDKERKSIAYNDKASTPISTTARSSKKHNIDKIKYKYKVDKHGLTLRKVGVENRIRVKEIEPGVVRFYNHKKALPPIGTILSTKGQQGENRVAPGIRVTYTKNFDIENVTLHHAGGMGLLVENSENLTIDKFTITPSGDRMVSTTADATHFVGCRGLIKITNSLLENQLDDCVNIHGTYQEVVEQLGPKKLGIRMGHHQQEGFIIGRKGDQIGLVKIDKSFSPYHEGLTIESIQRINERYQIMTFKEDIPSGIEVGDYIENLTAYPEVILEKNVFRGNRARGILLSTPKNTLVKDNYFQSEMEAILVPVESTKWYESGSQANLTVVGNTFDNCNYGGLSRGIIRFHTDEDNTSIAFHNILIKDNTFKLFDNMVMEVHNTDGLTFENNKMLSSDLFPQLFPENPAFVIKHSKNIVFKNNDYKGKATKMIESDGSAVNVDFQ</sequence>
<keyword evidence="7 8" id="KW-0326">Glycosidase</keyword>
<feature type="domain" description="GLAA-B beta-barrel" evidence="10">
    <location>
        <begin position="135"/>
        <end position="263"/>
    </location>
</feature>
<comment type="caution">
    <text evidence="12">The sequence shown here is derived from an EMBL/GenBank/DDBJ whole genome shotgun (WGS) entry which is preliminary data.</text>
</comment>
<evidence type="ECO:0000256" key="3">
    <source>
        <dbReference type="ARBA" id="ARBA00008834"/>
    </source>
</evidence>
<proteinExistence type="inferred from homology"/>